<proteinExistence type="predicted"/>
<dbReference type="SUPFAM" id="SSF56112">
    <property type="entry name" value="Protein kinase-like (PK-like)"/>
    <property type="match status" value="1"/>
</dbReference>
<evidence type="ECO:0000313" key="3">
    <source>
        <dbReference type="Proteomes" id="UP000602284"/>
    </source>
</evidence>
<dbReference type="Gene3D" id="3.90.1200.10">
    <property type="match status" value="1"/>
</dbReference>
<feature type="domain" description="Aminoglycoside phosphotransferase" evidence="1">
    <location>
        <begin position="10"/>
        <end position="201"/>
    </location>
</feature>
<name>A0ABS1J4M2_9BACL</name>
<dbReference type="Pfam" id="PF01636">
    <property type="entry name" value="APH"/>
    <property type="match status" value="1"/>
</dbReference>
<dbReference type="PANTHER" id="PTHR21310:SF40">
    <property type="entry name" value="AMINOGLYCOSIDE PHOSPHOTRANSFERASE DOMAIN-CONTAINING PROTEIN-RELATED"/>
    <property type="match status" value="1"/>
</dbReference>
<dbReference type="EMBL" id="JAEQNB010000001">
    <property type="protein sequence ID" value="MBL0385218.1"/>
    <property type="molecule type" value="Genomic_DNA"/>
</dbReference>
<organism evidence="2 3">
    <name type="scientific">Tumebacillus amylolyticus</name>
    <dbReference type="NCBI Taxonomy" id="2801339"/>
    <lineage>
        <taxon>Bacteria</taxon>
        <taxon>Bacillati</taxon>
        <taxon>Bacillota</taxon>
        <taxon>Bacilli</taxon>
        <taxon>Bacillales</taxon>
        <taxon>Alicyclobacillaceae</taxon>
        <taxon>Tumebacillus</taxon>
    </lineage>
</organism>
<comment type="caution">
    <text evidence="2">The sequence shown here is derived from an EMBL/GenBank/DDBJ whole genome shotgun (WGS) entry which is preliminary data.</text>
</comment>
<dbReference type="InterPro" id="IPR011009">
    <property type="entry name" value="Kinase-like_dom_sf"/>
</dbReference>
<keyword evidence="3" id="KW-1185">Reference proteome</keyword>
<accession>A0ABS1J4M2</accession>
<sequence length="281" mass="31196">MSSLDVLLGQGRTAEVYAWGEGLILKLYRTGFPKEWVDHEFRVARAVRETGVDAPDVRERVHVEGREGIVYERVEGSTLLGALQIGWSPERIGEVQAELHVKMQGKTLRGVQGLDAAKQEASPLPSMRVRLQDEISRAESLSEDVRSRVLDVLASLPDEQALLHGDFHPENILLTQTRGPVVIDWTTATIGHPLADVARSSLLLTLAALPPGLEGNPVIEAMRQTIHDAYLAHYHELTHTSPADLLPWKIVSAAARLSEKLPQVEHDRVRAFLETNLIYNL</sequence>
<dbReference type="InterPro" id="IPR051678">
    <property type="entry name" value="AGP_Transferase"/>
</dbReference>
<protein>
    <submittedName>
        <fullName evidence="2">Phosphotransferase</fullName>
    </submittedName>
</protein>
<dbReference type="PANTHER" id="PTHR21310">
    <property type="entry name" value="AMINOGLYCOSIDE PHOSPHOTRANSFERASE-RELATED-RELATED"/>
    <property type="match status" value="1"/>
</dbReference>
<reference evidence="2 3" key="1">
    <citation type="submission" date="2021-01" db="EMBL/GenBank/DDBJ databases">
        <title>Tumebacillus sp. strain ITR2 16S ribosomal RNA gene Genome sequencing and assembly.</title>
        <authorList>
            <person name="Kang M."/>
        </authorList>
    </citation>
    <scope>NUCLEOTIDE SEQUENCE [LARGE SCALE GENOMIC DNA]</scope>
    <source>
        <strain evidence="2 3">ITR2</strain>
    </source>
</reference>
<evidence type="ECO:0000313" key="2">
    <source>
        <dbReference type="EMBL" id="MBL0385218.1"/>
    </source>
</evidence>
<evidence type="ECO:0000259" key="1">
    <source>
        <dbReference type="Pfam" id="PF01636"/>
    </source>
</evidence>
<gene>
    <name evidence="2" type="ORF">JJB07_01050</name>
</gene>
<dbReference type="InterPro" id="IPR002575">
    <property type="entry name" value="Aminoglycoside_PTrfase"/>
</dbReference>
<dbReference type="RefSeq" id="WP_201630389.1">
    <property type="nucleotide sequence ID" value="NZ_JAEQNB010000001.1"/>
</dbReference>
<dbReference type="Proteomes" id="UP000602284">
    <property type="component" value="Unassembled WGS sequence"/>
</dbReference>